<dbReference type="OrthoDB" id="9929305at2"/>
<accession>A0A2N7TXD5</accession>
<dbReference type="SUPFAM" id="SSF53850">
    <property type="entry name" value="Periplasmic binding protein-like II"/>
    <property type="match status" value="1"/>
</dbReference>
<keyword evidence="2" id="KW-1185">Reference proteome</keyword>
<reference evidence="1 2" key="1">
    <citation type="submission" date="2018-01" db="EMBL/GenBank/DDBJ databases">
        <title>Halomonas endophytica sp. nov., isolated from storage liquid in the stems of Populus euphratica.</title>
        <authorList>
            <person name="Chen C."/>
        </authorList>
    </citation>
    <scope>NUCLEOTIDE SEQUENCE [LARGE SCALE GENOMIC DNA]</scope>
    <source>
        <strain evidence="1 2">MC28</strain>
    </source>
</reference>
<dbReference type="Proteomes" id="UP000235803">
    <property type="component" value="Unassembled WGS sequence"/>
</dbReference>
<protein>
    <recommendedName>
        <fullName evidence="3">LysR substrate-binding domain-containing protein</fullName>
    </recommendedName>
</protein>
<name>A0A2N7TXD5_9GAMM</name>
<evidence type="ECO:0000313" key="1">
    <source>
        <dbReference type="EMBL" id="PMR72854.1"/>
    </source>
</evidence>
<dbReference type="EMBL" id="PNRF01000041">
    <property type="protein sequence ID" value="PMR72854.1"/>
    <property type="molecule type" value="Genomic_DNA"/>
</dbReference>
<evidence type="ECO:0008006" key="3">
    <source>
        <dbReference type="Google" id="ProtNLM"/>
    </source>
</evidence>
<gene>
    <name evidence="1" type="ORF">C1H69_19630</name>
</gene>
<proteinExistence type="predicted"/>
<organism evidence="1 2">
    <name type="scientific">Billgrantia endophytica</name>
    <dbReference type="NCBI Taxonomy" id="2033802"/>
    <lineage>
        <taxon>Bacteria</taxon>
        <taxon>Pseudomonadati</taxon>
        <taxon>Pseudomonadota</taxon>
        <taxon>Gammaproteobacteria</taxon>
        <taxon>Oceanospirillales</taxon>
        <taxon>Halomonadaceae</taxon>
        <taxon>Billgrantia</taxon>
    </lineage>
</organism>
<comment type="caution">
    <text evidence="1">The sequence shown here is derived from an EMBL/GenBank/DDBJ whole genome shotgun (WGS) entry which is preliminary data.</text>
</comment>
<evidence type="ECO:0000313" key="2">
    <source>
        <dbReference type="Proteomes" id="UP000235803"/>
    </source>
</evidence>
<dbReference type="AlphaFoldDB" id="A0A2N7TXD5"/>
<dbReference type="RefSeq" id="WP_102655076.1">
    <property type="nucleotide sequence ID" value="NZ_PNRF01000041.1"/>
</dbReference>
<sequence length="74" mass="8324">MLSHGYGLGIGVVPRGAIRQYVGGLRVKVLSIRDDWARRKLRIYVKDIDRLSMAAKLFVDHLIEMSAQQESLGV</sequence>